<dbReference type="Gene3D" id="3.30.70.790">
    <property type="entry name" value="UreE, C-terminal domain"/>
    <property type="match status" value="1"/>
</dbReference>
<dbReference type="SUPFAM" id="SSF69287">
    <property type="entry name" value="Urease metallochaperone UreE, N-terminal domain"/>
    <property type="match status" value="1"/>
</dbReference>
<keyword evidence="9" id="KW-1185">Reference proteome</keyword>
<comment type="function">
    <text evidence="5">Involved in urease metallocenter assembly. Binds nickel. Probably functions as a nickel donor during metallocenter assembly.</text>
</comment>
<evidence type="ECO:0000256" key="6">
    <source>
        <dbReference type="SAM" id="MobiDB-lite"/>
    </source>
</evidence>
<dbReference type="GO" id="GO:0006457">
    <property type="term" value="P:protein folding"/>
    <property type="evidence" value="ECO:0007669"/>
    <property type="project" value="InterPro"/>
</dbReference>
<name>A0A1Y6BBB6_9PROT</name>
<dbReference type="CDD" id="cd00571">
    <property type="entry name" value="UreE"/>
    <property type="match status" value="1"/>
</dbReference>
<dbReference type="GO" id="GO:0016151">
    <property type="term" value="F:nickel cation binding"/>
    <property type="evidence" value="ECO:0007669"/>
    <property type="project" value="UniProtKB-UniRule"/>
</dbReference>
<dbReference type="SUPFAM" id="SSF69737">
    <property type="entry name" value="Urease metallochaperone UreE, C-terminal domain"/>
    <property type="match status" value="1"/>
</dbReference>
<dbReference type="GO" id="GO:0005737">
    <property type="term" value="C:cytoplasm"/>
    <property type="evidence" value="ECO:0007669"/>
    <property type="project" value="UniProtKB-SubCell"/>
</dbReference>
<evidence type="ECO:0000256" key="2">
    <source>
        <dbReference type="ARBA" id="ARBA00022490"/>
    </source>
</evidence>
<dbReference type="GO" id="GO:0065003">
    <property type="term" value="P:protein-containing complex assembly"/>
    <property type="evidence" value="ECO:0007669"/>
    <property type="project" value="InterPro"/>
</dbReference>
<evidence type="ECO:0000256" key="1">
    <source>
        <dbReference type="ARBA" id="ARBA00004496"/>
    </source>
</evidence>
<feature type="compositionally biased region" description="Basic residues" evidence="6">
    <location>
        <begin position="159"/>
        <end position="168"/>
    </location>
</feature>
<comment type="similarity">
    <text evidence="5">Belongs to the UreE family.</text>
</comment>
<sequence length="168" mass="17768">MTDPLPRLVEHAPAGHWPAGEALDSVTLDFDARHRRRIRLSGDRGTALLLDLPRAVALAEGDGLRLESGGWVAVRAAAEPVMEVRAGDPLTLARLAWHLGNRHLPTELAPEGAGAVLRLRPDPVIAGMLRGLGATVVETTAPFQPEGGAYAGPAGQGGGHHHHHDHDH</sequence>
<dbReference type="RefSeq" id="WP_085121516.1">
    <property type="nucleotide sequence ID" value="NZ_FWZX01000003.1"/>
</dbReference>
<dbReference type="Gene3D" id="2.60.260.20">
    <property type="entry name" value="Urease metallochaperone UreE, N-terminal domain"/>
    <property type="match status" value="1"/>
</dbReference>
<dbReference type="GO" id="GO:0019627">
    <property type="term" value="P:urea metabolic process"/>
    <property type="evidence" value="ECO:0007669"/>
    <property type="project" value="InterPro"/>
</dbReference>
<evidence type="ECO:0000256" key="3">
    <source>
        <dbReference type="ARBA" id="ARBA00022596"/>
    </source>
</evidence>
<evidence type="ECO:0000256" key="4">
    <source>
        <dbReference type="ARBA" id="ARBA00023186"/>
    </source>
</evidence>
<feature type="region of interest" description="Disordered" evidence="6">
    <location>
        <begin position="144"/>
        <end position="168"/>
    </location>
</feature>
<dbReference type="Proteomes" id="UP000192917">
    <property type="component" value="Unassembled WGS sequence"/>
</dbReference>
<reference evidence="8 9" key="1">
    <citation type="submission" date="2017-04" db="EMBL/GenBank/DDBJ databases">
        <authorList>
            <person name="Afonso C.L."/>
            <person name="Miller P.J."/>
            <person name="Scott M.A."/>
            <person name="Spackman E."/>
            <person name="Goraichik I."/>
            <person name="Dimitrov K.M."/>
            <person name="Suarez D.L."/>
            <person name="Swayne D.E."/>
        </authorList>
    </citation>
    <scope>NUCLEOTIDE SEQUENCE [LARGE SCALE GENOMIC DNA]</scope>
    <source>
        <strain evidence="8 9">USBA 355</strain>
    </source>
</reference>
<feature type="domain" description="UreE urease accessory N-terminal" evidence="7">
    <location>
        <begin position="7"/>
        <end position="72"/>
    </location>
</feature>
<proteinExistence type="inferred from homology"/>
<dbReference type="AlphaFoldDB" id="A0A1Y6BBB6"/>
<dbReference type="EMBL" id="FWZX01000003">
    <property type="protein sequence ID" value="SMF02523.1"/>
    <property type="molecule type" value="Genomic_DNA"/>
</dbReference>
<dbReference type="Pfam" id="PF05194">
    <property type="entry name" value="UreE_C"/>
    <property type="match status" value="1"/>
</dbReference>
<dbReference type="GO" id="GO:0051082">
    <property type="term" value="F:unfolded protein binding"/>
    <property type="evidence" value="ECO:0007669"/>
    <property type="project" value="UniProtKB-UniRule"/>
</dbReference>
<evidence type="ECO:0000259" key="7">
    <source>
        <dbReference type="SMART" id="SM00988"/>
    </source>
</evidence>
<dbReference type="HAMAP" id="MF_00822">
    <property type="entry name" value="UreE"/>
    <property type="match status" value="1"/>
</dbReference>
<dbReference type="Pfam" id="PF02814">
    <property type="entry name" value="UreE_N"/>
    <property type="match status" value="1"/>
</dbReference>
<keyword evidence="2 5" id="KW-0963">Cytoplasm</keyword>
<keyword evidence="4 5" id="KW-0143">Chaperone</keyword>
<comment type="subcellular location">
    <subcellularLocation>
        <location evidence="1 5">Cytoplasm</location>
    </subcellularLocation>
</comment>
<evidence type="ECO:0000256" key="5">
    <source>
        <dbReference type="HAMAP-Rule" id="MF_00822"/>
    </source>
</evidence>
<protein>
    <recommendedName>
        <fullName evidence="5">Urease accessory protein UreE</fullName>
    </recommendedName>
</protein>
<dbReference type="SMART" id="SM00988">
    <property type="entry name" value="UreE_N"/>
    <property type="match status" value="1"/>
</dbReference>
<dbReference type="InterPro" id="IPR004029">
    <property type="entry name" value="UreE_N"/>
</dbReference>
<dbReference type="InterPro" id="IPR007864">
    <property type="entry name" value="UreE_C_dom"/>
</dbReference>
<dbReference type="InterPro" id="IPR036118">
    <property type="entry name" value="UreE_N_sf"/>
</dbReference>
<evidence type="ECO:0000313" key="9">
    <source>
        <dbReference type="Proteomes" id="UP000192917"/>
    </source>
</evidence>
<dbReference type="InterPro" id="IPR012406">
    <property type="entry name" value="UreE"/>
</dbReference>
<gene>
    <name evidence="5" type="primary">ureE</name>
    <name evidence="8" type="ORF">SAMN05428998_10363</name>
</gene>
<accession>A0A1Y6BBB6</accession>
<keyword evidence="3 5" id="KW-0533">Nickel</keyword>
<dbReference type="PIRSF" id="PIRSF036402">
    <property type="entry name" value="Ureas_acces_UreE"/>
    <property type="match status" value="1"/>
</dbReference>
<evidence type="ECO:0000313" key="8">
    <source>
        <dbReference type="EMBL" id="SMF02523.1"/>
    </source>
</evidence>
<organism evidence="8 9">
    <name type="scientific">Tistlia consotensis USBA 355</name>
    <dbReference type="NCBI Taxonomy" id="560819"/>
    <lineage>
        <taxon>Bacteria</taxon>
        <taxon>Pseudomonadati</taxon>
        <taxon>Pseudomonadota</taxon>
        <taxon>Alphaproteobacteria</taxon>
        <taxon>Rhodospirillales</taxon>
        <taxon>Rhodovibrionaceae</taxon>
        <taxon>Tistlia</taxon>
    </lineage>
</organism>
<dbReference type="STRING" id="560819.SAMN05428998_10363"/>